<dbReference type="InterPro" id="IPR032675">
    <property type="entry name" value="LRR_dom_sf"/>
</dbReference>
<organism evidence="2 3">
    <name type="scientific">Rhynchospora pubera</name>
    <dbReference type="NCBI Taxonomy" id="906938"/>
    <lineage>
        <taxon>Eukaryota</taxon>
        <taxon>Viridiplantae</taxon>
        <taxon>Streptophyta</taxon>
        <taxon>Embryophyta</taxon>
        <taxon>Tracheophyta</taxon>
        <taxon>Spermatophyta</taxon>
        <taxon>Magnoliopsida</taxon>
        <taxon>Liliopsida</taxon>
        <taxon>Poales</taxon>
        <taxon>Cyperaceae</taxon>
        <taxon>Cyperoideae</taxon>
        <taxon>Rhynchosporeae</taxon>
        <taxon>Rhynchospora</taxon>
    </lineage>
</organism>
<accession>A0AAV8BS27</accession>
<dbReference type="PANTHER" id="PTHR34223">
    <property type="entry name" value="OS11G0201299 PROTEIN"/>
    <property type="match status" value="1"/>
</dbReference>
<dbReference type="Gene3D" id="1.20.1280.50">
    <property type="match status" value="1"/>
</dbReference>
<proteinExistence type="predicted"/>
<reference evidence="2" key="1">
    <citation type="submission" date="2022-08" db="EMBL/GenBank/DDBJ databases">
        <authorList>
            <person name="Marques A."/>
        </authorList>
    </citation>
    <scope>NUCLEOTIDE SEQUENCE</scope>
    <source>
        <strain evidence="2">RhyPub2mFocal</strain>
        <tissue evidence="2">Leaves</tissue>
    </source>
</reference>
<dbReference type="Pfam" id="PF24758">
    <property type="entry name" value="LRR_At5g56370"/>
    <property type="match status" value="1"/>
</dbReference>
<dbReference type="EMBL" id="JAMFTS010000005">
    <property type="protein sequence ID" value="KAJ4745509.1"/>
    <property type="molecule type" value="Genomic_DNA"/>
</dbReference>
<feature type="domain" description="F-box" evidence="1">
    <location>
        <begin position="1"/>
        <end position="54"/>
    </location>
</feature>
<dbReference type="InterPro" id="IPR001810">
    <property type="entry name" value="F-box_dom"/>
</dbReference>
<dbReference type="SUPFAM" id="SSF52058">
    <property type="entry name" value="L domain-like"/>
    <property type="match status" value="1"/>
</dbReference>
<dbReference type="SUPFAM" id="SSF81383">
    <property type="entry name" value="F-box domain"/>
    <property type="match status" value="1"/>
</dbReference>
<protein>
    <submittedName>
        <fullName evidence="2">F-box family protein</fullName>
    </submittedName>
</protein>
<gene>
    <name evidence="2" type="ORF">LUZ62_079914</name>
</gene>
<keyword evidence="3" id="KW-1185">Reference proteome</keyword>
<evidence type="ECO:0000259" key="1">
    <source>
        <dbReference type="PROSITE" id="PS50181"/>
    </source>
</evidence>
<evidence type="ECO:0000313" key="3">
    <source>
        <dbReference type="Proteomes" id="UP001140206"/>
    </source>
</evidence>
<dbReference type="Pfam" id="PF12937">
    <property type="entry name" value="F-box-like"/>
    <property type="match status" value="1"/>
</dbReference>
<dbReference type="AlphaFoldDB" id="A0AAV8BS27"/>
<comment type="caution">
    <text evidence="2">The sequence shown here is derived from an EMBL/GenBank/DDBJ whole genome shotgun (WGS) entry which is preliminary data.</text>
</comment>
<dbReference type="Gene3D" id="3.80.10.10">
    <property type="entry name" value="Ribonuclease Inhibitor"/>
    <property type="match status" value="1"/>
</dbReference>
<dbReference type="PROSITE" id="PS50181">
    <property type="entry name" value="FBOX"/>
    <property type="match status" value="1"/>
</dbReference>
<dbReference type="Proteomes" id="UP001140206">
    <property type="component" value="Chromosome 5"/>
</dbReference>
<sequence length="449" mass="50881">MDRISSLPEELLIHILSILSIKEAVQTYLVSKSWKGALANVPVLKFNFDDWVDAIVEDDAILKECEDKFEKFVNGVLKNRGCEPLQQFEYINSIEDYHSEPALKFLDYVALLKPQVVSVKICRLNKLDLPDLIFSCKSLQKLELTLYTDEEVTTIRPKSIHLPSLQNLVLRGVELSDDDNFMQKLSSGCPALETLYLETCVLDISEISSNVLKRLVIYECDQLKQSRISCPCLVSLIIDSYGKMGSFELKNMASLEYASISINLDKNHSDVNLLSSLSNVSQLRLDIWDDVFKEKLEEDVLNCRPFSKLKSLEIGHWGLSDNIDLVAGFLKNSPNLEELSLYLCEEISSPLNNFGSSNEEDDSNGELSEQELIDVELSEQELTDGELSEQELTDGELSEQELTDGLLQREYLKSVRIIQPKQQDVVVDGLIKKLQTLVKTIEEIIISSW</sequence>
<evidence type="ECO:0000313" key="2">
    <source>
        <dbReference type="EMBL" id="KAJ4745509.1"/>
    </source>
</evidence>
<dbReference type="InterPro" id="IPR055411">
    <property type="entry name" value="LRR_FXL15/At3g58940/PEG3-like"/>
</dbReference>
<dbReference type="InterPro" id="IPR053197">
    <property type="entry name" value="F-box_SCFL_complex_component"/>
</dbReference>
<dbReference type="PANTHER" id="PTHR34223:SF51">
    <property type="entry name" value="OS06G0556300 PROTEIN"/>
    <property type="match status" value="1"/>
</dbReference>
<dbReference type="InterPro" id="IPR036047">
    <property type="entry name" value="F-box-like_dom_sf"/>
</dbReference>
<name>A0AAV8BS27_9POAL</name>